<evidence type="ECO:0000256" key="6">
    <source>
        <dbReference type="SAM" id="Phobius"/>
    </source>
</evidence>
<evidence type="ECO:0000313" key="7">
    <source>
        <dbReference type="EMBL" id="TBL75085.1"/>
    </source>
</evidence>
<evidence type="ECO:0000256" key="5">
    <source>
        <dbReference type="ARBA" id="ARBA00023136"/>
    </source>
</evidence>
<evidence type="ECO:0000256" key="2">
    <source>
        <dbReference type="ARBA" id="ARBA00009773"/>
    </source>
</evidence>
<comment type="caution">
    <text evidence="7">The sequence shown here is derived from an EMBL/GenBank/DDBJ whole genome shotgun (WGS) entry which is preliminary data.</text>
</comment>
<sequence>MSLRMIAFMVLGLVFLYGLFTIGFPFLLALLTAIFLERLIGLLMKYLRVGRLTAAAFVCTFFTTVALGLTYIIGFKIVSETIEFWKRAPEYLNNANAYLQDAADQTLLFYQSLPPDIADQLQGWLETGVKGLTDNLNHIVTAISGYFLNVAKTIPSLFIFMFVYLIALYLMCFGLPRIYEAFLNLFDKLSRPKIVTVMSDLKKALLGFLMAQIILGMLTYIVALSGLLILGVDYPLAVALLLVVVEILPVLGTSAVLVPWAIYCFVTGDPHLGIGLIILLLVIAVSRRLLEPKVIGDAVGINALATLISMYVGFELIGVIGLILGPVVIIIYQALRRVGILQFNIKLG</sequence>
<feature type="transmembrane region" description="Helical" evidence="6">
    <location>
        <begin position="272"/>
        <end position="290"/>
    </location>
</feature>
<dbReference type="GO" id="GO:0055085">
    <property type="term" value="P:transmembrane transport"/>
    <property type="evidence" value="ECO:0007669"/>
    <property type="project" value="TreeGrafter"/>
</dbReference>
<accession>A0A4Q9DNH2</accession>
<feature type="transmembrane region" description="Helical" evidence="6">
    <location>
        <begin position="6"/>
        <end position="31"/>
    </location>
</feature>
<evidence type="ECO:0000256" key="3">
    <source>
        <dbReference type="ARBA" id="ARBA00022692"/>
    </source>
</evidence>
<dbReference type="AlphaFoldDB" id="A0A4Q9DNH2"/>
<evidence type="ECO:0000256" key="1">
    <source>
        <dbReference type="ARBA" id="ARBA00004141"/>
    </source>
</evidence>
<comment type="similarity">
    <text evidence="2">Belongs to the autoinducer-2 exporter (AI-2E) (TC 2.A.86) family.</text>
</comment>
<keyword evidence="4 6" id="KW-1133">Transmembrane helix</keyword>
<proteinExistence type="inferred from homology"/>
<dbReference type="PANTHER" id="PTHR21716:SF68">
    <property type="entry name" value="TRANSPORT PROTEIN YTVI-RELATED"/>
    <property type="match status" value="1"/>
</dbReference>
<dbReference type="Proteomes" id="UP000293142">
    <property type="component" value="Unassembled WGS sequence"/>
</dbReference>
<feature type="transmembrane region" description="Helical" evidence="6">
    <location>
        <begin position="236"/>
        <end position="265"/>
    </location>
</feature>
<feature type="transmembrane region" description="Helical" evidence="6">
    <location>
        <begin position="204"/>
        <end position="230"/>
    </location>
</feature>
<comment type="subcellular location">
    <subcellularLocation>
        <location evidence="1">Membrane</location>
        <topology evidence="1">Multi-pass membrane protein</topology>
    </subcellularLocation>
</comment>
<dbReference type="PANTHER" id="PTHR21716">
    <property type="entry name" value="TRANSMEMBRANE PROTEIN"/>
    <property type="match status" value="1"/>
</dbReference>
<feature type="transmembrane region" description="Helical" evidence="6">
    <location>
        <begin position="157"/>
        <end position="183"/>
    </location>
</feature>
<evidence type="ECO:0000256" key="4">
    <source>
        <dbReference type="ARBA" id="ARBA00022989"/>
    </source>
</evidence>
<keyword evidence="3 6" id="KW-0812">Transmembrane</keyword>
<keyword evidence="8" id="KW-1185">Reference proteome</keyword>
<dbReference type="EMBL" id="SIRE01000018">
    <property type="protein sequence ID" value="TBL75085.1"/>
    <property type="molecule type" value="Genomic_DNA"/>
</dbReference>
<feature type="transmembrane region" description="Helical" evidence="6">
    <location>
        <begin position="310"/>
        <end position="332"/>
    </location>
</feature>
<name>A0A4Q9DNH2_9BACL</name>
<evidence type="ECO:0000313" key="8">
    <source>
        <dbReference type="Proteomes" id="UP000293142"/>
    </source>
</evidence>
<dbReference type="RefSeq" id="WP_131015981.1">
    <property type="nucleotide sequence ID" value="NZ_SIRE01000018.1"/>
</dbReference>
<reference evidence="7 8" key="1">
    <citation type="submission" date="2019-02" db="EMBL/GenBank/DDBJ databases">
        <title>Paenibacillus sp. nov., isolated from surface-sterilized tissue of Thalictrum simplex L.</title>
        <authorList>
            <person name="Tuo L."/>
        </authorList>
    </citation>
    <scope>NUCLEOTIDE SEQUENCE [LARGE SCALE GENOMIC DNA]</scope>
    <source>
        <strain evidence="7 8">N2SHLJ1</strain>
    </source>
</reference>
<feature type="transmembrane region" description="Helical" evidence="6">
    <location>
        <begin position="52"/>
        <end position="73"/>
    </location>
</feature>
<protein>
    <submittedName>
        <fullName evidence="7">Sporulation integral membrane protein YtvI</fullName>
    </submittedName>
</protein>
<dbReference type="NCBIfam" id="TIGR02872">
    <property type="entry name" value="spore_ytvI"/>
    <property type="match status" value="1"/>
</dbReference>
<dbReference type="OrthoDB" id="9774361at2"/>
<dbReference type="InterPro" id="IPR002549">
    <property type="entry name" value="AI-2E-like"/>
</dbReference>
<dbReference type="InterPro" id="IPR014227">
    <property type="entry name" value="YtvI-like"/>
</dbReference>
<keyword evidence="5 6" id="KW-0472">Membrane</keyword>
<dbReference type="Pfam" id="PF01594">
    <property type="entry name" value="AI-2E_transport"/>
    <property type="match status" value="1"/>
</dbReference>
<organism evidence="7 8">
    <name type="scientific">Paenibacillus thalictri</name>
    <dbReference type="NCBI Taxonomy" id="2527873"/>
    <lineage>
        <taxon>Bacteria</taxon>
        <taxon>Bacillati</taxon>
        <taxon>Bacillota</taxon>
        <taxon>Bacilli</taxon>
        <taxon>Bacillales</taxon>
        <taxon>Paenibacillaceae</taxon>
        <taxon>Paenibacillus</taxon>
    </lineage>
</organism>
<dbReference type="GO" id="GO:0016020">
    <property type="term" value="C:membrane"/>
    <property type="evidence" value="ECO:0007669"/>
    <property type="project" value="UniProtKB-SubCell"/>
</dbReference>
<gene>
    <name evidence="7" type="primary">ytvI</name>
    <name evidence="7" type="ORF">EYB31_24045</name>
</gene>